<keyword evidence="2" id="KW-1185">Reference proteome</keyword>
<reference evidence="1 2" key="1">
    <citation type="submission" date="2017-12" db="EMBL/GenBank/DDBJ databases">
        <title>Comparative genomics of Botrytis spp.</title>
        <authorList>
            <person name="Valero-Jimenez C.A."/>
            <person name="Tapia P."/>
            <person name="Veloso J."/>
            <person name="Silva-Moreno E."/>
            <person name="Staats M."/>
            <person name="Valdes J.H."/>
            <person name="Van Kan J.A.L."/>
        </authorList>
    </citation>
    <scope>NUCLEOTIDE SEQUENCE [LARGE SCALE GENOMIC DNA]</scope>
    <source>
        <strain evidence="1 2">Bt9001</strain>
    </source>
</reference>
<evidence type="ECO:0000313" key="1">
    <source>
        <dbReference type="EMBL" id="TGO09643.1"/>
    </source>
</evidence>
<dbReference type="AlphaFoldDB" id="A0A4Z1EGS4"/>
<dbReference type="EMBL" id="PQXH01000158">
    <property type="protein sequence ID" value="TGO09643.1"/>
    <property type="molecule type" value="Genomic_DNA"/>
</dbReference>
<dbReference type="Proteomes" id="UP000297777">
    <property type="component" value="Unassembled WGS sequence"/>
</dbReference>
<dbReference type="OrthoDB" id="3547929at2759"/>
<protein>
    <submittedName>
        <fullName evidence="1">Uncharacterized protein</fullName>
    </submittedName>
</protein>
<accession>A0A4Z1EGS4</accession>
<evidence type="ECO:0000313" key="2">
    <source>
        <dbReference type="Proteomes" id="UP000297777"/>
    </source>
</evidence>
<gene>
    <name evidence="1" type="ORF">BTUL_0158g00060</name>
</gene>
<comment type="caution">
    <text evidence="1">The sequence shown here is derived from an EMBL/GenBank/DDBJ whole genome shotgun (WGS) entry which is preliminary data.</text>
</comment>
<organism evidence="1 2">
    <name type="scientific">Botrytis tulipae</name>
    <dbReference type="NCBI Taxonomy" id="87230"/>
    <lineage>
        <taxon>Eukaryota</taxon>
        <taxon>Fungi</taxon>
        <taxon>Dikarya</taxon>
        <taxon>Ascomycota</taxon>
        <taxon>Pezizomycotina</taxon>
        <taxon>Leotiomycetes</taxon>
        <taxon>Helotiales</taxon>
        <taxon>Sclerotiniaceae</taxon>
        <taxon>Botrytis</taxon>
    </lineage>
</organism>
<name>A0A4Z1EGS4_9HELO</name>
<sequence>MHEATDARLVGSVASFPFANVFLGGRNAECREEEEEALLPCTVLRLTHLGDNLILPKTIAVSMSSYPGYPDNYLQRVV</sequence>
<proteinExistence type="predicted"/>